<feature type="compositionally biased region" description="Acidic residues" evidence="2">
    <location>
        <begin position="1"/>
        <end position="13"/>
    </location>
</feature>
<accession>A0A835D2U3</accession>
<sequence>MVEEDSSDPDTGELGENWSSEEVETRSNGGDKGVSGYENQRLSRIRENMARLEALGLPKLASSFLGSVKKQPNRKGKEKKDEDDEYRPSDGEDRVSSSSEEDNDEEDSKVRDDGSSGSRRATACKVVKNKNSLKTGKAKMKNPVQKHVGDFIDDDDALRQAIALSLEDSAEVSGGVRGGPSQSSNTHVANAVLNERKGGARIQEDTGRRKRRKSITSRVQMTEDEVIVHFFQFDEAGKGNITVRDLQRVATAHDFSWTDKELVDMIRSFDSDGDGKLSLDDFRKIISRCNMIQSCENAAMGLKS</sequence>
<dbReference type="PROSITE" id="PS00018">
    <property type="entry name" value="EF_HAND_1"/>
    <property type="match status" value="1"/>
</dbReference>
<dbReference type="InterPro" id="IPR018247">
    <property type="entry name" value="EF_Hand_1_Ca_BS"/>
</dbReference>
<dbReference type="InterPro" id="IPR003903">
    <property type="entry name" value="UIM_dom"/>
</dbReference>
<evidence type="ECO:0000256" key="1">
    <source>
        <dbReference type="ARBA" id="ARBA00022837"/>
    </source>
</evidence>
<dbReference type="Gene3D" id="1.10.238.10">
    <property type="entry name" value="EF-hand"/>
    <property type="match status" value="1"/>
</dbReference>
<evidence type="ECO:0000256" key="2">
    <source>
        <dbReference type="SAM" id="MobiDB-lite"/>
    </source>
</evidence>
<feature type="region of interest" description="Disordered" evidence="2">
    <location>
        <begin position="1"/>
        <end position="39"/>
    </location>
</feature>
<dbReference type="Pfam" id="PF13499">
    <property type="entry name" value="EF-hand_7"/>
    <property type="match status" value="1"/>
</dbReference>
<keyword evidence="1" id="KW-0106">Calcium</keyword>
<dbReference type="EMBL" id="JABCRI010000022">
    <property type="protein sequence ID" value="KAF8379241.1"/>
    <property type="molecule type" value="Genomic_DNA"/>
</dbReference>
<dbReference type="GO" id="GO:0005509">
    <property type="term" value="F:calcium ion binding"/>
    <property type="evidence" value="ECO:0007669"/>
    <property type="project" value="InterPro"/>
</dbReference>
<evidence type="ECO:0000313" key="4">
    <source>
        <dbReference type="EMBL" id="KAF8379241.1"/>
    </source>
</evidence>
<evidence type="ECO:0000313" key="5">
    <source>
        <dbReference type="Proteomes" id="UP000655225"/>
    </source>
</evidence>
<comment type="caution">
    <text evidence="4">The sequence shown here is derived from an EMBL/GenBank/DDBJ whole genome shotgun (WGS) entry which is preliminary data.</text>
</comment>
<dbReference type="PROSITE" id="PS50330">
    <property type="entry name" value="UIM"/>
    <property type="match status" value="1"/>
</dbReference>
<proteinExistence type="predicted"/>
<dbReference type="OMA" id="VRCNMIK"/>
<gene>
    <name evidence="4" type="ORF">HHK36_028673</name>
</gene>
<keyword evidence="5" id="KW-1185">Reference proteome</keyword>
<dbReference type="OrthoDB" id="293868at2759"/>
<reference evidence="4 5" key="1">
    <citation type="submission" date="2020-04" db="EMBL/GenBank/DDBJ databases">
        <title>Plant Genome Project.</title>
        <authorList>
            <person name="Zhang R.-G."/>
        </authorList>
    </citation>
    <scope>NUCLEOTIDE SEQUENCE [LARGE SCALE GENOMIC DNA]</scope>
    <source>
        <strain evidence="4">YNK0</strain>
        <tissue evidence="4">Leaf</tissue>
    </source>
</reference>
<dbReference type="SMART" id="SM00054">
    <property type="entry name" value="EFh"/>
    <property type="match status" value="1"/>
</dbReference>
<dbReference type="CDD" id="cd00051">
    <property type="entry name" value="EFh"/>
    <property type="match status" value="1"/>
</dbReference>
<dbReference type="InterPro" id="IPR011992">
    <property type="entry name" value="EF-hand-dom_pair"/>
</dbReference>
<feature type="region of interest" description="Disordered" evidence="2">
    <location>
        <begin position="57"/>
        <end position="141"/>
    </location>
</feature>
<feature type="compositionally biased region" description="Basic and acidic residues" evidence="2">
    <location>
        <begin position="86"/>
        <end position="95"/>
    </location>
</feature>
<name>A0A835D2U3_TETSI</name>
<dbReference type="SUPFAM" id="SSF47473">
    <property type="entry name" value="EF-hand"/>
    <property type="match status" value="1"/>
</dbReference>
<dbReference type="InterPro" id="IPR002048">
    <property type="entry name" value="EF_hand_dom"/>
</dbReference>
<feature type="domain" description="EF-hand" evidence="3">
    <location>
        <begin position="257"/>
        <end position="292"/>
    </location>
</feature>
<dbReference type="Proteomes" id="UP000655225">
    <property type="component" value="Unassembled WGS sequence"/>
</dbReference>
<evidence type="ECO:0000259" key="3">
    <source>
        <dbReference type="PROSITE" id="PS50222"/>
    </source>
</evidence>
<dbReference type="PROSITE" id="PS50222">
    <property type="entry name" value="EF_HAND_2"/>
    <property type="match status" value="1"/>
</dbReference>
<dbReference type="AlphaFoldDB" id="A0A835D2U3"/>
<protein>
    <recommendedName>
        <fullName evidence="3">EF-hand domain-containing protein</fullName>
    </recommendedName>
</protein>
<organism evidence="4 5">
    <name type="scientific">Tetracentron sinense</name>
    <name type="common">Spur-leaf</name>
    <dbReference type="NCBI Taxonomy" id="13715"/>
    <lineage>
        <taxon>Eukaryota</taxon>
        <taxon>Viridiplantae</taxon>
        <taxon>Streptophyta</taxon>
        <taxon>Embryophyta</taxon>
        <taxon>Tracheophyta</taxon>
        <taxon>Spermatophyta</taxon>
        <taxon>Magnoliopsida</taxon>
        <taxon>Trochodendrales</taxon>
        <taxon>Trochodendraceae</taxon>
        <taxon>Tetracentron</taxon>
    </lineage>
</organism>